<dbReference type="GO" id="GO:0003677">
    <property type="term" value="F:DNA binding"/>
    <property type="evidence" value="ECO:0007669"/>
    <property type="project" value="UniProtKB-KW"/>
</dbReference>
<reference evidence="3 4" key="1">
    <citation type="submission" date="2020-07" db="EMBL/GenBank/DDBJ databases">
        <title>Sequencing the genomes of 1000 actinobacteria strains.</title>
        <authorList>
            <person name="Klenk H.-P."/>
        </authorList>
    </citation>
    <scope>NUCLEOTIDE SEQUENCE [LARGE SCALE GENOMIC DNA]</scope>
    <source>
        <strain evidence="3 4">DSM 15131</strain>
    </source>
</reference>
<gene>
    <name evidence="3" type="ORF">BJ993_001300</name>
</gene>
<dbReference type="Pfam" id="PF00196">
    <property type="entry name" value="GerE"/>
    <property type="match status" value="1"/>
</dbReference>
<keyword evidence="1 3" id="KW-0238">DNA-binding</keyword>
<dbReference type="Gene3D" id="1.25.40.10">
    <property type="entry name" value="Tetratricopeptide repeat domain"/>
    <property type="match status" value="1"/>
</dbReference>
<evidence type="ECO:0000256" key="1">
    <source>
        <dbReference type="ARBA" id="ARBA00023125"/>
    </source>
</evidence>
<dbReference type="SUPFAM" id="SSF48452">
    <property type="entry name" value="TPR-like"/>
    <property type="match status" value="1"/>
</dbReference>
<dbReference type="GO" id="GO:0006355">
    <property type="term" value="P:regulation of DNA-templated transcription"/>
    <property type="evidence" value="ECO:0007669"/>
    <property type="project" value="InterPro"/>
</dbReference>
<sequence length="511" mass="53513">MGEQPAVSDLELDLWVRIQAGDFDGAFALATRLLTISTDRVQCGRVEAAIGLMMQRTGLMADSRDQFARALTLVGQSGPDRALVLAVASLSSVLSGSLEQAEAEASEAVVLAEQHGIDFAVRQSRTTLAAVHLGRGRLAEALACAEAAASYDDDGIGQAEYRSTAHVLLAMVLAELDRMDEAHAAIAEGVRIALEEGDTGQLAWYLASQAMLHFIDGGWEAARDEARRSLERAEATGALAARPLAWGIAACIEGLRGNVGDARVLIARARSHRLGPGGGLGEEWVALAVAATSADDDERYDALCEAWFRLRGMPSFLAWKVFAHPLVALAVQRGDRALAEAVSARVGAVAEAAGTASARATALCCAAALSGSAAGLDEGLALLRTAGRPLPLAFGCVAAARTAPDPVRRMAALREASAVFHRLGATTWSAEVARDLVRVSSEPAAAPARSGPWHLLTPGEQRVVRLAVEGLTNQLIAERLGVSPRTVQAQLASACRKCDVTGRVQLAGLFA</sequence>
<dbReference type="InterPro" id="IPR000792">
    <property type="entry name" value="Tscrpt_reg_LuxR_C"/>
</dbReference>
<name>A0A7Z0CMU5_9ACTN</name>
<proteinExistence type="predicted"/>
<comment type="caution">
    <text evidence="3">The sequence shown here is derived from an EMBL/GenBank/DDBJ whole genome shotgun (WGS) entry which is preliminary data.</text>
</comment>
<dbReference type="PROSITE" id="PS50043">
    <property type="entry name" value="HTH_LUXR_2"/>
    <property type="match status" value="1"/>
</dbReference>
<dbReference type="InterPro" id="IPR039420">
    <property type="entry name" value="WalR-like"/>
</dbReference>
<dbReference type="Gene3D" id="1.10.10.10">
    <property type="entry name" value="Winged helix-like DNA-binding domain superfamily/Winged helix DNA-binding domain"/>
    <property type="match status" value="1"/>
</dbReference>
<evidence type="ECO:0000313" key="4">
    <source>
        <dbReference type="Proteomes" id="UP000562045"/>
    </source>
</evidence>
<dbReference type="SMART" id="SM00421">
    <property type="entry name" value="HTH_LUXR"/>
    <property type="match status" value="1"/>
</dbReference>
<dbReference type="EMBL" id="JACBZM010000001">
    <property type="protein sequence ID" value="NYI44220.1"/>
    <property type="molecule type" value="Genomic_DNA"/>
</dbReference>
<evidence type="ECO:0000313" key="3">
    <source>
        <dbReference type="EMBL" id="NYI44220.1"/>
    </source>
</evidence>
<dbReference type="CDD" id="cd06170">
    <property type="entry name" value="LuxR_C_like"/>
    <property type="match status" value="1"/>
</dbReference>
<accession>A0A7Z0CMU5</accession>
<dbReference type="PANTHER" id="PTHR43214:SF42">
    <property type="entry name" value="TRANSCRIPTIONAL REGULATORY PROTEIN DESR"/>
    <property type="match status" value="1"/>
</dbReference>
<dbReference type="SUPFAM" id="SSF46894">
    <property type="entry name" value="C-terminal effector domain of the bipartite response regulators"/>
    <property type="match status" value="1"/>
</dbReference>
<dbReference type="InterPro" id="IPR011990">
    <property type="entry name" value="TPR-like_helical_dom_sf"/>
</dbReference>
<dbReference type="InterPro" id="IPR016032">
    <property type="entry name" value="Sig_transdc_resp-reg_C-effctor"/>
</dbReference>
<dbReference type="InterPro" id="IPR036388">
    <property type="entry name" value="WH-like_DNA-bd_sf"/>
</dbReference>
<evidence type="ECO:0000259" key="2">
    <source>
        <dbReference type="PROSITE" id="PS50043"/>
    </source>
</evidence>
<feature type="domain" description="HTH luxR-type" evidence="2">
    <location>
        <begin position="449"/>
        <end position="511"/>
    </location>
</feature>
<dbReference type="PROSITE" id="PS00622">
    <property type="entry name" value="HTH_LUXR_1"/>
    <property type="match status" value="1"/>
</dbReference>
<dbReference type="Proteomes" id="UP000562045">
    <property type="component" value="Unassembled WGS sequence"/>
</dbReference>
<dbReference type="PRINTS" id="PR00038">
    <property type="entry name" value="HTHLUXR"/>
</dbReference>
<dbReference type="RefSeq" id="WP_179648139.1">
    <property type="nucleotide sequence ID" value="NZ_JACBZM010000001.1"/>
</dbReference>
<protein>
    <submittedName>
        <fullName evidence="3">DNA-binding CsgD family transcriptional regulator/tetratricopeptide (TPR) repeat protein</fullName>
    </submittedName>
</protein>
<dbReference type="AlphaFoldDB" id="A0A7Z0CMU5"/>
<organism evidence="3 4">
    <name type="scientific">Nocardioides aromaticivorans</name>
    <dbReference type="NCBI Taxonomy" id="200618"/>
    <lineage>
        <taxon>Bacteria</taxon>
        <taxon>Bacillati</taxon>
        <taxon>Actinomycetota</taxon>
        <taxon>Actinomycetes</taxon>
        <taxon>Propionibacteriales</taxon>
        <taxon>Nocardioidaceae</taxon>
        <taxon>Nocardioides</taxon>
    </lineage>
</organism>
<dbReference type="PANTHER" id="PTHR43214">
    <property type="entry name" value="TWO-COMPONENT RESPONSE REGULATOR"/>
    <property type="match status" value="1"/>
</dbReference>